<feature type="transmembrane region" description="Helical" evidence="1">
    <location>
        <begin position="18"/>
        <end position="38"/>
    </location>
</feature>
<organism evidence="3 4">
    <name type="scientific">Terriglobus roseus</name>
    <dbReference type="NCBI Taxonomy" id="392734"/>
    <lineage>
        <taxon>Bacteria</taxon>
        <taxon>Pseudomonadati</taxon>
        <taxon>Acidobacteriota</taxon>
        <taxon>Terriglobia</taxon>
        <taxon>Terriglobales</taxon>
        <taxon>Acidobacteriaceae</taxon>
        <taxon>Terriglobus</taxon>
    </lineage>
</organism>
<dbReference type="RefSeq" id="WP_172838359.1">
    <property type="nucleotide sequence ID" value="NZ_LT629690.1"/>
</dbReference>
<gene>
    <name evidence="3" type="ORF">SAMN05444167_3915</name>
</gene>
<dbReference type="Pfam" id="PF01757">
    <property type="entry name" value="Acyl_transf_3"/>
    <property type="match status" value="1"/>
</dbReference>
<feature type="transmembrane region" description="Helical" evidence="1">
    <location>
        <begin position="160"/>
        <end position="181"/>
    </location>
</feature>
<sequence length="401" mass="44520">MPQVEVPPATQRFDGVDVLRGISIAAVVLHHFYLRMLFSGHALRSVMPAWLFRLLYVNGGNAVTVFFAVSGFLITYISLRRFGSISDLKPRIFYRIRFARIAPLLLALLVVLSVLHLLHVDGFSISPKRGTLLRALTAALTFHLNWFEAKHGYLPPNWDVLWSLSIEEMFYLFFPIACVMVRHVRRGGTALLCFLLAALVVLAPMGRTIWAATELEAEKSYLGGMGSIAMGCLTALLLRRLQTRGTLPSPRRLLVLAWGGAVVMFIAMPPFPLGHWHRFLGVTDLDDSLLTLGTCMVILGLVGRNRAGSRWAAPIRWLGQLSYEVYLTHEFIVIGIALLALHVGTLTGKGLGFGMFAWSLVTLFLSSAFGWVVATYFSEPMNRGLRGAPYPAELKAPLARR</sequence>
<dbReference type="AlphaFoldDB" id="A0A1G7QNB1"/>
<feature type="transmembrane region" description="Helical" evidence="1">
    <location>
        <begin position="323"/>
        <end position="343"/>
    </location>
</feature>
<keyword evidence="3" id="KW-0012">Acyltransferase</keyword>
<keyword evidence="4" id="KW-1185">Reference proteome</keyword>
<reference evidence="3 4" key="1">
    <citation type="submission" date="2016-10" db="EMBL/GenBank/DDBJ databases">
        <authorList>
            <person name="de Groot N.N."/>
        </authorList>
    </citation>
    <scope>NUCLEOTIDE SEQUENCE [LARGE SCALE GENOMIC DNA]</scope>
    <source>
        <strain evidence="3 4">GAS232</strain>
    </source>
</reference>
<feature type="transmembrane region" description="Helical" evidence="1">
    <location>
        <begin position="188"/>
        <end position="209"/>
    </location>
</feature>
<keyword evidence="3" id="KW-0378">Hydrolase</keyword>
<dbReference type="InterPro" id="IPR002656">
    <property type="entry name" value="Acyl_transf_3_dom"/>
</dbReference>
<keyword evidence="1" id="KW-0472">Membrane</keyword>
<proteinExistence type="predicted"/>
<feature type="transmembrane region" description="Helical" evidence="1">
    <location>
        <begin position="50"/>
        <end position="78"/>
    </location>
</feature>
<dbReference type="PANTHER" id="PTHR23028:SF53">
    <property type="entry name" value="ACYL_TRANSF_3 DOMAIN-CONTAINING PROTEIN"/>
    <property type="match status" value="1"/>
</dbReference>
<evidence type="ECO:0000256" key="1">
    <source>
        <dbReference type="SAM" id="Phobius"/>
    </source>
</evidence>
<dbReference type="GO" id="GO:0016020">
    <property type="term" value="C:membrane"/>
    <property type="evidence" value="ECO:0007669"/>
    <property type="project" value="TreeGrafter"/>
</dbReference>
<feature type="transmembrane region" description="Helical" evidence="1">
    <location>
        <begin position="355"/>
        <end position="377"/>
    </location>
</feature>
<keyword evidence="1" id="KW-1133">Transmembrane helix</keyword>
<dbReference type="GO" id="GO:0016747">
    <property type="term" value="F:acyltransferase activity, transferring groups other than amino-acyl groups"/>
    <property type="evidence" value="ECO:0007669"/>
    <property type="project" value="InterPro"/>
</dbReference>
<keyword evidence="3" id="KW-0808">Transferase</keyword>
<dbReference type="PANTHER" id="PTHR23028">
    <property type="entry name" value="ACETYLTRANSFERASE"/>
    <property type="match status" value="1"/>
</dbReference>
<keyword evidence="1" id="KW-0812">Transmembrane</keyword>
<accession>A0A1G7QNB1</accession>
<evidence type="ECO:0000313" key="4">
    <source>
        <dbReference type="Proteomes" id="UP000182427"/>
    </source>
</evidence>
<dbReference type="GO" id="GO:0000271">
    <property type="term" value="P:polysaccharide biosynthetic process"/>
    <property type="evidence" value="ECO:0007669"/>
    <property type="project" value="TreeGrafter"/>
</dbReference>
<evidence type="ECO:0000259" key="2">
    <source>
        <dbReference type="Pfam" id="PF01757"/>
    </source>
</evidence>
<evidence type="ECO:0000313" key="3">
    <source>
        <dbReference type="EMBL" id="SDF99369.1"/>
    </source>
</evidence>
<dbReference type="GO" id="GO:0016787">
    <property type="term" value="F:hydrolase activity"/>
    <property type="evidence" value="ECO:0007669"/>
    <property type="project" value="UniProtKB-KW"/>
</dbReference>
<feature type="transmembrane region" description="Helical" evidence="1">
    <location>
        <begin position="98"/>
        <end position="119"/>
    </location>
</feature>
<feature type="transmembrane region" description="Helical" evidence="1">
    <location>
        <begin position="253"/>
        <end position="273"/>
    </location>
</feature>
<name>A0A1G7QNB1_9BACT</name>
<dbReference type="Proteomes" id="UP000182427">
    <property type="component" value="Chromosome I"/>
</dbReference>
<feature type="transmembrane region" description="Helical" evidence="1">
    <location>
        <begin position="285"/>
        <end position="302"/>
    </location>
</feature>
<dbReference type="EMBL" id="LT629690">
    <property type="protein sequence ID" value="SDF99369.1"/>
    <property type="molecule type" value="Genomic_DNA"/>
</dbReference>
<feature type="transmembrane region" description="Helical" evidence="1">
    <location>
        <begin position="221"/>
        <end position="241"/>
    </location>
</feature>
<feature type="domain" description="Acyltransferase 3" evidence="2">
    <location>
        <begin position="14"/>
        <end position="372"/>
    </location>
</feature>
<protein>
    <submittedName>
        <fullName evidence="3">Peptidoglycan/LPS O-acetylase OafA/YrhL, contains acyltransferase and SGNH-hydrolase domains</fullName>
    </submittedName>
</protein>
<dbReference type="InterPro" id="IPR050879">
    <property type="entry name" value="Acyltransferase_3"/>
</dbReference>